<reference evidence="1" key="1">
    <citation type="journal article" date="2015" name="Nature">
        <title>Complex archaea that bridge the gap between prokaryotes and eukaryotes.</title>
        <authorList>
            <person name="Spang A."/>
            <person name="Saw J.H."/>
            <person name="Jorgensen S.L."/>
            <person name="Zaremba-Niedzwiedzka K."/>
            <person name="Martijn J."/>
            <person name="Lind A.E."/>
            <person name="van Eijk R."/>
            <person name="Schleper C."/>
            <person name="Guy L."/>
            <person name="Ettema T.J."/>
        </authorList>
    </citation>
    <scope>NUCLEOTIDE SEQUENCE</scope>
</reference>
<dbReference type="EMBL" id="LAZR01001049">
    <property type="protein sequence ID" value="KKN51781.1"/>
    <property type="molecule type" value="Genomic_DNA"/>
</dbReference>
<accession>A0A0F9TRR5</accession>
<organism evidence="1">
    <name type="scientific">marine sediment metagenome</name>
    <dbReference type="NCBI Taxonomy" id="412755"/>
    <lineage>
        <taxon>unclassified sequences</taxon>
        <taxon>metagenomes</taxon>
        <taxon>ecological metagenomes</taxon>
    </lineage>
</organism>
<sequence>MTDKELSDRLIASDKKLCVDSHRFAKSLDSLEEGIDY</sequence>
<dbReference type="AlphaFoldDB" id="A0A0F9TRR5"/>
<comment type="caution">
    <text evidence="1">The sequence shown here is derived from an EMBL/GenBank/DDBJ whole genome shotgun (WGS) entry which is preliminary data.</text>
</comment>
<name>A0A0F9TRR5_9ZZZZ</name>
<evidence type="ECO:0000313" key="1">
    <source>
        <dbReference type="EMBL" id="KKN51781.1"/>
    </source>
</evidence>
<protein>
    <submittedName>
        <fullName evidence="1">Uncharacterized protein</fullName>
    </submittedName>
</protein>
<proteinExistence type="predicted"/>
<gene>
    <name evidence="1" type="ORF">LCGC14_0619580</name>
</gene>